<dbReference type="Pfam" id="PF10364">
    <property type="entry name" value="NKWYS"/>
    <property type="match status" value="1"/>
</dbReference>
<dbReference type="OrthoDB" id="286125at2"/>
<organism evidence="1 2">
    <name type="scientific">Gracilibacillus kekensis</name>
    <dbReference type="NCBI Taxonomy" id="1027249"/>
    <lineage>
        <taxon>Bacteria</taxon>
        <taxon>Bacillati</taxon>
        <taxon>Bacillota</taxon>
        <taxon>Bacilli</taxon>
        <taxon>Bacillales</taxon>
        <taxon>Bacillaceae</taxon>
        <taxon>Gracilibacillus</taxon>
    </lineage>
</organism>
<accession>A0A1M7K211</accession>
<dbReference type="AlphaFoldDB" id="A0A1M7K211"/>
<evidence type="ECO:0000313" key="2">
    <source>
        <dbReference type="Proteomes" id="UP000184184"/>
    </source>
</evidence>
<name>A0A1M7K211_9BACI</name>
<reference evidence="1 2" key="1">
    <citation type="submission" date="2016-11" db="EMBL/GenBank/DDBJ databases">
        <authorList>
            <person name="Jaros S."/>
            <person name="Januszkiewicz K."/>
            <person name="Wedrychowicz H."/>
        </authorList>
    </citation>
    <scope>NUCLEOTIDE SEQUENCE [LARGE SCALE GENOMIC DNA]</scope>
    <source>
        <strain evidence="1 2">CGMCC 1.10681</strain>
    </source>
</reference>
<gene>
    <name evidence="1" type="ORF">SAMN05216179_0546</name>
</gene>
<sequence length="264" mass="31972">MLNSKTYKNLVLVYQMGKVGSTSIEEGIKELGINVQHIHSLKKPVMIDQFKDLKSLDYYFSKKDKLVYKFKYNFLFKNLLKTFNKRIKIISIVREPIGRNIGMFFQGIHFPIFEINRTYNNRSENAINFSILNQMFLDKFNHRFGVDWFDNEFKQTIGVDVYKYPFNKSKGFEIITTKQYEIMIIKMEKINELEVEINNFLDRDSFKLNKVNSGYNKWYSDLYSRFKSEFNPSEEYINELYDSDYMRHFYTNDEIDNFKNYWLR</sequence>
<dbReference type="RefSeq" id="WP_073199396.1">
    <property type="nucleotide sequence ID" value="NZ_FRCZ01000001.1"/>
</dbReference>
<dbReference type="STRING" id="1027249.SAMN05216179_0546"/>
<protein>
    <submittedName>
        <fullName evidence="1">Putative capsular polysaccharide synthesis protein</fullName>
    </submittedName>
</protein>
<dbReference type="EMBL" id="FRCZ01000001">
    <property type="protein sequence ID" value="SHM59244.1"/>
    <property type="molecule type" value="Genomic_DNA"/>
</dbReference>
<proteinExistence type="predicted"/>
<dbReference type="InterPro" id="IPR018831">
    <property type="entry name" value="Uncharacterised_NKWYS"/>
</dbReference>
<keyword evidence="2" id="KW-1185">Reference proteome</keyword>
<evidence type="ECO:0000313" key="1">
    <source>
        <dbReference type="EMBL" id="SHM59244.1"/>
    </source>
</evidence>
<dbReference type="Proteomes" id="UP000184184">
    <property type="component" value="Unassembled WGS sequence"/>
</dbReference>